<keyword evidence="1" id="KW-1133">Transmembrane helix</keyword>
<keyword evidence="1" id="KW-0472">Membrane</keyword>
<dbReference type="KEGG" id="mflg:ABS361_07075"/>
<reference evidence="3" key="1">
    <citation type="submission" date="2024-06" db="EMBL/GenBank/DDBJ databases">
        <title>Methylostella associata gen. nov., sp. nov., a novel Ancalomicrobiaceae-affiliated facultatively methylotrophic bacteria that feed on methanotrophs of the genus Methylococcus.</title>
        <authorList>
            <person name="Saltykova V."/>
            <person name="Danilova O.V."/>
            <person name="Oshkin I.Y."/>
            <person name="Belova S.E."/>
            <person name="Pimenov N.V."/>
            <person name="Dedysh S.N."/>
        </authorList>
    </citation>
    <scope>NUCLEOTIDE SEQUENCE</scope>
    <source>
        <strain evidence="3">S20</strain>
    </source>
</reference>
<dbReference type="Pfam" id="PF04955">
    <property type="entry name" value="HupE_UreJ"/>
    <property type="match status" value="1"/>
</dbReference>
<dbReference type="InterPro" id="IPR007038">
    <property type="entry name" value="HupE_UreJ"/>
</dbReference>
<dbReference type="RefSeq" id="WP_407051087.1">
    <property type="nucleotide sequence ID" value="NZ_CP158568.1"/>
</dbReference>
<protein>
    <submittedName>
        <fullName evidence="3">HupE/UreJ family protein</fullName>
    </submittedName>
</protein>
<dbReference type="EMBL" id="CP158568">
    <property type="protein sequence ID" value="XBY45990.1"/>
    <property type="molecule type" value="Genomic_DNA"/>
</dbReference>
<dbReference type="PIRSF" id="PIRSF016919">
    <property type="entry name" value="HupE_UreJ"/>
    <property type="match status" value="1"/>
</dbReference>
<feature type="transmembrane region" description="Helical" evidence="1">
    <location>
        <begin position="149"/>
        <end position="170"/>
    </location>
</feature>
<organism evidence="3">
    <name type="scientific">Methyloraptor flagellatus</name>
    <dbReference type="NCBI Taxonomy" id="3162530"/>
    <lineage>
        <taxon>Bacteria</taxon>
        <taxon>Pseudomonadati</taxon>
        <taxon>Pseudomonadota</taxon>
        <taxon>Alphaproteobacteria</taxon>
        <taxon>Hyphomicrobiales</taxon>
        <taxon>Ancalomicrobiaceae</taxon>
        <taxon>Methyloraptor</taxon>
    </lineage>
</organism>
<feature type="transmembrane region" description="Helical" evidence="1">
    <location>
        <begin position="49"/>
        <end position="67"/>
    </location>
</feature>
<sequence>MRGIRALVLAGATAVTLSLPTAACAAGTGGAVEGFAAGFVRPFVSLEHVSAAIIVGLLAVHLGGRALNRVPGGFLMVMILGAMMGAAGAGMPFVEEICLAAVVMFGALAVLWSRLSVVIALSIAGVIGVMQGHLHGAAMHNGIASTGSLVGLVLGMAILLGVGIMLGAFVDTIVVGEIRRLTRRL</sequence>
<name>A0AAU7XDT0_9HYPH</name>
<accession>A0AAU7XDT0</accession>
<evidence type="ECO:0000313" key="3">
    <source>
        <dbReference type="EMBL" id="XBY45990.1"/>
    </source>
</evidence>
<feature type="transmembrane region" description="Helical" evidence="1">
    <location>
        <begin position="74"/>
        <end position="94"/>
    </location>
</feature>
<feature type="transmembrane region" description="Helical" evidence="1">
    <location>
        <begin position="100"/>
        <end position="129"/>
    </location>
</feature>
<proteinExistence type="predicted"/>
<feature type="signal peptide" evidence="2">
    <location>
        <begin position="1"/>
        <end position="25"/>
    </location>
</feature>
<keyword evidence="2" id="KW-0732">Signal</keyword>
<evidence type="ECO:0000256" key="1">
    <source>
        <dbReference type="SAM" id="Phobius"/>
    </source>
</evidence>
<gene>
    <name evidence="3" type="ORF">ABS361_07075</name>
</gene>
<feature type="chain" id="PRO_5043549138" evidence="2">
    <location>
        <begin position="26"/>
        <end position="185"/>
    </location>
</feature>
<evidence type="ECO:0000256" key="2">
    <source>
        <dbReference type="SAM" id="SignalP"/>
    </source>
</evidence>
<dbReference type="AlphaFoldDB" id="A0AAU7XDT0"/>
<keyword evidence="1" id="KW-0812">Transmembrane</keyword>